<dbReference type="PROSITE" id="PS00211">
    <property type="entry name" value="ABC_TRANSPORTER_1"/>
    <property type="match status" value="1"/>
</dbReference>
<dbReference type="InterPro" id="IPR017871">
    <property type="entry name" value="ABC_transporter-like_CS"/>
</dbReference>
<dbReference type="Pfam" id="PF00005">
    <property type="entry name" value="ABC_tran"/>
    <property type="match status" value="1"/>
</dbReference>
<dbReference type="InterPro" id="IPR003593">
    <property type="entry name" value="AAA+_ATPase"/>
</dbReference>
<gene>
    <name evidence="6" type="ORF">GCM10022239_17780</name>
</gene>
<dbReference type="SMART" id="SM00382">
    <property type="entry name" value="AAA"/>
    <property type="match status" value="1"/>
</dbReference>
<dbReference type="SUPFAM" id="SSF52540">
    <property type="entry name" value="P-loop containing nucleoside triphosphate hydrolases"/>
    <property type="match status" value="1"/>
</dbReference>
<comment type="similarity">
    <text evidence="1">Belongs to the ABC transporter superfamily.</text>
</comment>
<reference evidence="7" key="1">
    <citation type="journal article" date="2019" name="Int. J. Syst. Evol. Microbiol.">
        <title>The Global Catalogue of Microorganisms (GCM) 10K type strain sequencing project: providing services to taxonomists for standard genome sequencing and annotation.</title>
        <authorList>
            <consortium name="The Broad Institute Genomics Platform"/>
            <consortium name="The Broad Institute Genome Sequencing Center for Infectious Disease"/>
            <person name="Wu L."/>
            <person name="Ma J."/>
        </authorList>
    </citation>
    <scope>NUCLEOTIDE SEQUENCE [LARGE SCALE GENOMIC DNA]</scope>
    <source>
        <strain evidence="7">JCM 16949</strain>
    </source>
</reference>
<organism evidence="6 7">
    <name type="scientific">Leifsonella bigeumensis</name>
    <dbReference type="NCBI Taxonomy" id="433643"/>
    <lineage>
        <taxon>Bacteria</taxon>
        <taxon>Bacillati</taxon>
        <taxon>Actinomycetota</taxon>
        <taxon>Actinomycetes</taxon>
        <taxon>Micrococcales</taxon>
        <taxon>Microbacteriaceae</taxon>
        <taxon>Leifsonella</taxon>
    </lineage>
</organism>
<dbReference type="Proteomes" id="UP001501004">
    <property type="component" value="Unassembled WGS sequence"/>
</dbReference>
<feature type="domain" description="ABC transporter" evidence="5">
    <location>
        <begin position="10"/>
        <end position="266"/>
    </location>
</feature>
<dbReference type="CDD" id="cd03257">
    <property type="entry name" value="ABC_NikE_OppD_transporters"/>
    <property type="match status" value="1"/>
</dbReference>
<keyword evidence="7" id="KW-1185">Reference proteome</keyword>
<dbReference type="PANTHER" id="PTHR43776:SF7">
    <property type="entry name" value="D,D-DIPEPTIDE TRANSPORT ATP-BINDING PROTEIN DDPF-RELATED"/>
    <property type="match status" value="1"/>
</dbReference>
<evidence type="ECO:0000256" key="2">
    <source>
        <dbReference type="ARBA" id="ARBA00022448"/>
    </source>
</evidence>
<name>A0ABP7FMN0_9MICO</name>
<dbReference type="RefSeq" id="WP_344755832.1">
    <property type="nucleotide sequence ID" value="NZ_BAABAE010000003.1"/>
</dbReference>
<dbReference type="InterPro" id="IPR050319">
    <property type="entry name" value="ABC_transp_ATP-bind"/>
</dbReference>
<accession>A0ABP7FMN0</accession>
<keyword evidence="3" id="KW-0547">Nucleotide-binding</keyword>
<evidence type="ECO:0000313" key="6">
    <source>
        <dbReference type="EMBL" id="GAA3742709.1"/>
    </source>
</evidence>
<evidence type="ECO:0000313" key="7">
    <source>
        <dbReference type="Proteomes" id="UP001501004"/>
    </source>
</evidence>
<sequence length="275" mass="29504">MTEPVAKEVVRADDLSIHYRSRDVRSRCLAVAGVSFEVAPGEILGIVGESGSGKSTLAAAIALQADWGGQESGRPEICGGSLKVFGTELRRIGSRRRDRLQLSVGYLAQDGAERLDARLTVAENVAEPIYSRDRRFSSREAGIAVATLIDSVRLPLGLMNRYPFELSSGQRQRVALARSLILGPRLLVADEPTRGVDVTVRTGVLDVIRELQAEHEFSAVIVSSDLAVTSYLAERVVVMSRGTVVGLGPINGVLADPIHPYLKALAASRFDTVGA</sequence>
<dbReference type="PROSITE" id="PS50893">
    <property type="entry name" value="ABC_TRANSPORTER_2"/>
    <property type="match status" value="1"/>
</dbReference>
<dbReference type="InterPro" id="IPR027417">
    <property type="entry name" value="P-loop_NTPase"/>
</dbReference>
<dbReference type="InterPro" id="IPR003439">
    <property type="entry name" value="ABC_transporter-like_ATP-bd"/>
</dbReference>
<protein>
    <recommendedName>
        <fullName evidence="5">ABC transporter domain-containing protein</fullName>
    </recommendedName>
</protein>
<evidence type="ECO:0000256" key="4">
    <source>
        <dbReference type="ARBA" id="ARBA00022840"/>
    </source>
</evidence>
<keyword evidence="4" id="KW-0067">ATP-binding</keyword>
<evidence type="ECO:0000256" key="3">
    <source>
        <dbReference type="ARBA" id="ARBA00022741"/>
    </source>
</evidence>
<comment type="caution">
    <text evidence="6">The sequence shown here is derived from an EMBL/GenBank/DDBJ whole genome shotgun (WGS) entry which is preliminary data.</text>
</comment>
<dbReference type="PANTHER" id="PTHR43776">
    <property type="entry name" value="TRANSPORT ATP-BINDING PROTEIN"/>
    <property type="match status" value="1"/>
</dbReference>
<evidence type="ECO:0000256" key="1">
    <source>
        <dbReference type="ARBA" id="ARBA00005417"/>
    </source>
</evidence>
<keyword evidence="2" id="KW-0813">Transport</keyword>
<dbReference type="EMBL" id="BAABAE010000003">
    <property type="protein sequence ID" value="GAA3742709.1"/>
    <property type="molecule type" value="Genomic_DNA"/>
</dbReference>
<proteinExistence type="inferred from homology"/>
<evidence type="ECO:0000259" key="5">
    <source>
        <dbReference type="PROSITE" id="PS50893"/>
    </source>
</evidence>
<dbReference type="Gene3D" id="3.40.50.300">
    <property type="entry name" value="P-loop containing nucleotide triphosphate hydrolases"/>
    <property type="match status" value="1"/>
</dbReference>